<dbReference type="EMBL" id="MGEK01000011">
    <property type="protein sequence ID" value="OGL82718.1"/>
    <property type="molecule type" value="Genomic_DNA"/>
</dbReference>
<keyword evidence="13" id="KW-0326">Glycosidase</keyword>
<dbReference type="SUPFAM" id="SSF46946">
    <property type="entry name" value="S13-like H2TH domain"/>
    <property type="match status" value="1"/>
</dbReference>
<dbReference type="SUPFAM" id="SSF57716">
    <property type="entry name" value="Glucocorticoid receptor-like (DNA-binding domain)"/>
    <property type="match status" value="1"/>
</dbReference>
<proteinExistence type="inferred from homology"/>
<keyword evidence="5" id="KW-0227">DNA damage</keyword>
<evidence type="ECO:0000256" key="9">
    <source>
        <dbReference type="ARBA" id="ARBA00023125"/>
    </source>
</evidence>
<gene>
    <name evidence="18" type="ORF">A2936_03985</name>
</gene>
<dbReference type="InterPro" id="IPR015887">
    <property type="entry name" value="DNA_glyclase_Znf_dom_DNA_BS"/>
</dbReference>
<dbReference type="AlphaFoldDB" id="A0A1F7UY83"/>
<dbReference type="GO" id="GO:0008270">
    <property type="term" value="F:zinc ion binding"/>
    <property type="evidence" value="ECO:0007669"/>
    <property type="project" value="UniProtKB-KW"/>
</dbReference>
<dbReference type="FunFam" id="1.10.8.50:FF:000003">
    <property type="entry name" value="Formamidopyrimidine-DNA glycosylase"/>
    <property type="match status" value="1"/>
</dbReference>
<evidence type="ECO:0000256" key="6">
    <source>
        <dbReference type="ARBA" id="ARBA00022771"/>
    </source>
</evidence>
<evidence type="ECO:0000256" key="8">
    <source>
        <dbReference type="ARBA" id="ARBA00022833"/>
    </source>
</evidence>
<dbReference type="Pfam" id="PF06831">
    <property type="entry name" value="H2TH"/>
    <property type="match status" value="1"/>
</dbReference>
<evidence type="ECO:0000256" key="5">
    <source>
        <dbReference type="ARBA" id="ARBA00022763"/>
    </source>
</evidence>
<dbReference type="SUPFAM" id="SSF81624">
    <property type="entry name" value="N-terminal domain of MutM-like DNA repair proteins"/>
    <property type="match status" value="1"/>
</dbReference>
<evidence type="ECO:0000259" key="17">
    <source>
        <dbReference type="PROSITE" id="PS51068"/>
    </source>
</evidence>
<keyword evidence="6 15" id="KW-0863">Zinc-finger</keyword>
<protein>
    <submittedName>
        <fullName evidence="18">Uncharacterized protein</fullName>
    </submittedName>
</protein>
<dbReference type="InterPro" id="IPR012319">
    <property type="entry name" value="FPG_cat"/>
</dbReference>
<dbReference type="GO" id="GO:0006284">
    <property type="term" value="P:base-excision repair"/>
    <property type="evidence" value="ECO:0007669"/>
    <property type="project" value="InterPro"/>
</dbReference>
<comment type="cofactor">
    <cofactor evidence="2">
        <name>Zn(2+)</name>
        <dbReference type="ChEBI" id="CHEBI:29105"/>
    </cofactor>
</comment>
<evidence type="ECO:0000256" key="7">
    <source>
        <dbReference type="ARBA" id="ARBA00022801"/>
    </source>
</evidence>
<feature type="domain" description="Formamidopyrimidine-DNA glycosylase catalytic" evidence="17">
    <location>
        <begin position="2"/>
        <end position="197"/>
    </location>
</feature>
<dbReference type="InterPro" id="IPR010979">
    <property type="entry name" value="Ribosomal_uS13-like_H2TH"/>
</dbReference>
<evidence type="ECO:0000313" key="18">
    <source>
        <dbReference type="EMBL" id="OGL82718.1"/>
    </source>
</evidence>
<keyword evidence="10" id="KW-0234">DNA repair</keyword>
<comment type="similarity">
    <text evidence="3">Belongs to the FPG family.</text>
</comment>
<keyword evidence="11" id="KW-0456">Lyase</keyword>
<organism evidence="18 19">
    <name type="scientific">Candidatus Uhrbacteria bacterium RIFCSPLOWO2_01_FULL_47_25</name>
    <dbReference type="NCBI Taxonomy" id="1802402"/>
    <lineage>
        <taxon>Bacteria</taxon>
        <taxon>Candidatus Uhriibacteriota</taxon>
    </lineage>
</organism>
<dbReference type="PANTHER" id="PTHR22993:SF9">
    <property type="entry name" value="FORMAMIDOPYRIMIDINE-DNA GLYCOSYLASE"/>
    <property type="match status" value="1"/>
</dbReference>
<dbReference type="PROSITE" id="PS51066">
    <property type="entry name" value="ZF_FPG_2"/>
    <property type="match status" value="1"/>
</dbReference>
<evidence type="ECO:0000256" key="2">
    <source>
        <dbReference type="ARBA" id="ARBA00001947"/>
    </source>
</evidence>
<evidence type="ECO:0000256" key="1">
    <source>
        <dbReference type="ARBA" id="ARBA00001668"/>
    </source>
</evidence>
<evidence type="ECO:0000256" key="12">
    <source>
        <dbReference type="ARBA" id="ARBA00023268"/>
    </source>
</evidence>
<dbReference type="InterPro" id="IPR010663">
    <property type="entry name" value="Znf_FPG/IleRS"/>
</dbReference>
<dbReference type="InterPro" id="IPR015886">
    <property type="entry name" value="H2TH_FPG"/>
</dbReference>
<evidence type="ECO:0000256" key="11">
    <source>
        <dbReference type="ARBA" id="ARBA00023239"/>
    </source>
</evidence>
<evidence type="ECO:0000256" key="15">
    <source>
        <dbReference type="PROSITE-ProRule" id="PRU00391"/>
    </source>
</evidence>
<evidence type="ECO:0000256" key="4">
    <source>
        <dbReference type="ARBA" id="ARBA00022723"/>
    </source>
</evidence>
<name>A0A1F7UY83_9BACT</name>
<dbReference type="Pfam" id="PF01149">
    <property type="entry name" value="Fapy_DNA_glyco"/>
    <property type="match status" value="1"/>
</dbReference>
<keyword evidence="12" id="KW-0511">Multifunctional enzyme</keyword>
<evidence type="ECO:0000256" key="10">
    <source>
        <dbReference type="ARBA" id="ARBA00023204"/>
    </source>
</evidence>
<keyword evidence="9" id="KW-0238">DNA-binding</keyword>
<dbReference type="Pfam" id="PF06827">
    <property type="entry name" value="zf-FPG_IleRS"/>
    <property type="match status" value="1"/>
</dbReference>
<evidence type="ECO:0000256" key="3">
    <source>
        <dbReference type="ARBA" id="ARBA00009409"/>
    </source>
</evidence>
<comment type="catalytic activity">
    <reaction evidence="1">
        <text>Hydrolysis of DNA containing ring-opened 7-methylguanine residues, releasing 2,6-diamino-4-hydroxy-5-(N-methyl)formamidopyrimidine.</text>
        <dbReference type="EC" id="3.2.2.23"/>
    </reaction>
</comment>
<accession>A0A1F7UY83</accession>
<dbReference type="CDD" id="cd08966">
    <property type="entry name" value="EcFpg-like_N"/>
    <property type="match status" value="1"/>
</dbReference>
<evidence type="ECO:0000259" key="16">
    <source>
        <dbReference type="PROSITE" id="PS51066"/>
    </source>
</evidence>
<dbReference type="PANTHER" id="PTHR22993">
    <property type="entry name" value="FORMAMIDOPYRIMIDINE-DNA GLYCOSYLASE"/>
    <property type="match status" value="1"/>
</dbReference>
<dbReference type="SMART" id="SM00898">
    <property type="entry name" value="Fapy_DNA_glyco"/>
    <property type="match status" value="1"/>
</dbReference>
<reference evidence="18 19" key="1">
    <citation type="journal article" date="2016" name="Nat. Commun.">
        <title>Thousands of microbial genomes shed light on interconnected biogeochemical processes in an aquifer system.</title>
        <authorList>
            <person name="Anantharaman K."/>
            <person name="Brown C.T."/>
            <person name="Hug L.A."/>
            <person name="Sharon I."/>
            <person name="Castelle C.J."/>
            <person name="Probst A.J."/>
            <person name="Thomas B.C."/>
            <person name="Singh A."/>
            <person name="Wilkins M.J."/>
            <person name="Karaoz U."/>
            <person name="Brodie E.L."/>
            <person name="Williams K.H."/>
            <person name="Hubbard S.S."/>
            <person name="Banfield J.F."/>
        </authorList>
    </citation>
    <scope>NUCLEOTIDE SEQUENCE [LARGE SCALE GENOMIC DNA]</scope>
</reference>
<dbReference type="Gene3D" id="3.20.190.10">
    <property type="entry name" value="MutM-like, N-terminal"/>
    <property type="match status" value="1"/>
</dbReference>
<evidence type="ECO:0000256" key="14">
    <source>
        <dbReference type="ARBA" id="ARBA00044632"/>
    </source>
</evidence>
<keyword evidence="8" id="KW-0862">Zinc</keyword>
<evidence type="ECO:0000256" key="13">
    <source>
        <dbReference type="ARBA" id="ARBA00023295"/>
    </source>
</evidence>
<dbReference type="GO" id="GO:0140078">
    <property type="term" value="F:class I DNA-(apurinic or apyrimidinic site) endonuclease activity"/>
    <property type="evidence" value="ECO:0007669"/>
    <property type="project" value="UniProtKB-EC"/>
</dbReference>
<dbReference type="InterPro" id="IPR035937">
    <property type="entry name" value="FPG_N"/>
</dbReference>
<dbReference type="InterPro" id="IPR000214">
    <property type="entry name" value="Znf_DNA_glyclase/AP_lyase"/>
</dbReference>
<comment type="catalytic activity">
    <reaction evidence="14">
        <text>2'-deoxyribonucleotide-(2'-deoxyribose 5'-phosphate)-2'-deoxyribonucleotide-DNA = a 3'-end 2'-deoxyribonucleotide-(2,3-dehydro-2,3-deoxyribose 5'-phosphate)-DNA + a 5'-end 5'-phospho-2'-deoxyribonucleoside-DNA + H(+)</text>
        <dbReference type="Rhea" id="RHEA:66592"/>
        <dbReference type="Rhea" id="RHEA-COMP:13180"/>
        <dbReference type="Rhea" id="RHEA-COMP:16897"/>
        <dbReference type="Rhea" id="RHEA-COMP:17067"/>
        <dbReference type="ChEBI" id="CHEBI:15378"/>
        <dbReference type="ChEBI" id="CHEBI:136412"/>
        <dbReference type="ChEBI" id="CHEBI:157695"/>
        <dbReference type="ChEBI" id="CHEBI:167181"/>
        <dbReference type="EC" id="4.2.99.18"/>
    </reaction>
</comment>
<dbReference type="SMART" id="SM01232">
    <property type="entry name" value="H2TH"/>
    <property type="match status" value="1"/>
</dbReference>
<dbReference type="PROSITE" id="PS51068">
    <property type="entry name" value="FPG_CAT"/>
    <property type="match status" value="1"/>
</dbReference>
<keyword evidence="7" id="KW-0378">Hydrolase</keyword>
<dbReference type="GO" id="GO:0034039">
    <property type="term" value="F:8-oxo-7,8-dihydroguanine DNA N-glycosylase activity"/>
    <property type="evidence" value="ECO:0007669"/>
    <property type="project" value="TreeGrafter"/>
</dbReference>
<dbReference type="GO" id="GO:0003684">
    <property type="term" value="F:damaged DNA binding"/>
    <property type="evidence" value="ECO:0007669"/>
    <property type="project" value="InterPro"/>
</dbReference>
<keyword evidence="4" id="KW-0479">Metal-binding</keyword>
<dbReference type="PROSITE" id="PS01242">
    <property type="entry name" value="ZF_FPG_1"/>
    <property type="match status" value="1"/>
</dbReference>
<sequence>MPELPEVETIRRDLDAKLRGARIRNVEVRLAKIVFPHGSAFARALRGVVIRGIRRRGKLLVFDMERYPSQRHLPRRQVHSSHKIKTVQFYGIGRLVMLIHLKMTGQLVLRHHKQIIFGGHTIVGAHELPNKYTHVIFYFTPLENASRLAAGSGGSIRVPLETQSLTGRARRSMSRASSLTGVTNGDTLYFNDLRQFGYLKLVTSEQAQKILDEYGLEPLSRDFTLEKFAEILKKRKSGKLKSVLMDQSLFAGIGNIYADESCFLARVRPGRRAASLKGKELRTLWRSIKSVLKLSIKHRGTSFNTYVDSQGQAGNFVKYLKVYGRGNKPCKVCGTILKKTVLAGRGTVFCPTCQK</sequence>
<evidence type="ECO:0000313" key="19">
    <source>
        <dbReference type="Proteomes" id="UP000176846"/>
    </source>
</evidence>
<feature type="domain" description="FPG-type" evidence="16">
    <location>
        <begin position="321"/>
        <end position="355"/>
    </location>
</feature>
<dbReference type="Gene3D" id="1.10.8.50">
    <property type="match status" value="1"/>
</dbReference>
<dbReference type="Proteomes" id="UP000176846">
    <property type="component" value="Unassembled WGS sequence"/>
</dbReference>
<comment type="caution">
    <text evidence="18">The sequence shown here is derived from an EMBL/GenBank/DDBJ whole genome shotgun (WGS) entry which is preliminary data.</text>
</comment>